<dbReference type="PROSITE" id="PS00042">
    <property type="entry name" value="HTH_CRP_1"/>
    <property type="match status" value="1"/>
</dbReference>
<accession>A0ABY6MXW4</accession>
<feature type="domain" description="HTH crp-type" evidence="4">
    <location>
        <begin position="162"/>
        <end position="235"/>
    </location>
</feature>
<reference evidence="5" key="1">
    <citation type="submission" date="2022-06" db="EMBL/GenBank/DDBJ databases">
        <title>Alkalimarinus sp. nov., isolated from gut of a Alitta virens.</title>
        <authorList>
            <person name="Yang A.I."/>
            <person name="Shin N.-R."/>
        </authorList>
    </citation>
    <scope>NUCLEOTIDE SEQUENCE</scope>
    <source>
        <strain evidence="5">A2M4</strain>
    </source>
</reference>
<keyword evidence="2" id="KW-0238">DNA-binding</keyword>
<dbReference type="CDD" id="cd00038">
    <property type="entry name" value="CAP_ED"/>
    <property type="match status" value="1"/>
</dbReference>
<name>A0ABY6MXW4_9ALTE</name>
<dbReference type="InterPro" id="IPR014710">
    <property type="entry name" value="RmlC-like_jellyroll"/>
</dbReference>
<dbReference type="InterPro" id="IPR000595">
    <property type="entry name" value="cNMP-bd_dom"/>
</dbReference>
<dbReference type="InterPro" id="IPR018335">
    <property type="entry name" value="Tscrpt_reg_HTH_Crp-type_CS"/>
</dbReference>
<evidence type="ECO:0000256" key="2">
    <source>
        <dbReference type="ARBA" id="ARBA00023125"/>
    </source>
</evidence>
<dbReference type="Pfam" id="PF00027">
    <property type="entry name" value="cNMP_binding"/>
    <property type="match status" value="1"/>
</dbReference>
<dbReference type="Gene3D" id="1.10.10.10">
    <property type="entry name" value="Winged helix-like DNA-binding domain superfamily/Winged helix DNA-binding domain"/>
    <property type="match status" value="1"/>
</dbReference>
<dbReference type="SUPFAM" id="SSF51206">
    <property type="entry name" value="cAMP-binding domain-like"/>
    <property type="match status" value="1"/>
</dbReference>
<gene>
    <name evidence="5" type="ORF">NKI27_11160</name>
</gene>
<dbReference type="Proteomes" id="UP001163739">
    <property type="component" value="Chromosome"/>
</dbReference>
<evidence type="ECO:0000256" key="3">
    <source>
        <dbReference type="ARBA" id="ARBA00023163"/>
    </source>
</evidence>
<keyword evidence="3" id="KW-0804">Transcription</keyword>
<evidence type="ECO:0000259" key="4">
    <source>
        <dbReference type="PROSITE" id="PS51063"/>
    </source>
</evidence>
<dbReference type="InterPro" id="IPR018490">
    <property type="entry name" value="cNMP-bd_dom_sf"/>
</dbReference>
<sequence length="239" mass="26433">MNQILLPETENTDHIACLDCALHPVCAPKTIGESVIDISESLVLKKQPIKAGQIIYTEGQPFKDLYAFTAGSAKEVWHSSLPKPQITSFKLKGELAGQNGIAMGAYPNTLIALEDSSVCIMDYQSLIKSANSLPSLLTNLVNLFAIDSHQETEIRKSLAVTTNAETKVRAFLYNISSRYKLRSQNYIDIKLSMSRSEIANYLGITKETLSRSLTILQNKNLIEASGKNIHIVNYSELKI</sequence>
<dbReference type="Gene3D" id="2.60.120.10">
    <property type="entry name" value="Jelly Rolls"/>
    <property type="match status" value="1"/>
</dbReference>
<dbReference type="CDD" id="cd00092">
    <property type="entry name" value="HTH_CRP"/>
    <property type="match status" value="1"/>
</dbReference>
<evidence type="ECO:0000313" key="6">
    <source>
        <dbReference type="Proteomes" id="UP001163739"/>
    </source>
</evidence>
<protein>
    <submittedName>
        <fullName evidence="5">Helix-turn-helix domain-containing protein</fullName>
    </submittedName>
</protein>
<keyword evidence="1" id="KW-0805">Transcription regulation</keyword>
<dbReference type="PROSITE" id="PS51063">
    <property type="entry name" value="HTH_CRP_2"/>
    <property type="match status" value="1"/>
</dbReference>
<evidence type="ECO:0000313" key="5">
    <source>
        <dbReference type="EMBL" id="UZE94645.1"/>
    </source>
</evidence>
<dbReference type="SMART" id="SM00419">
    <property type="entry name" value="HTH_CRP"/>
    <property type="match status" value="1"/>
</dbReference>
<dbReference type="RefSeq" id="WP_265046138.1">
    <property type="nucleotide sequence ID" value="NZ_CP100390.1"/>
</dbReference>
<evidence type="ECO:0000256" key="1">
    <source>
        <dbReference type="ARBA" id="ARBA00023015"/>
    </source>
</evidence>
<organism evidence="5 6">
    <name type="scientific">Alkalimarinus alittae</name>
    <dbReference type="NCBI Taxonomy" id="2961619"/>
    <lineage>
        <taxon>Bacteria</taxon>
        <taxon>Pseudomonadati</taxon>
        <taxon>Pseudomonadota</taxon>
        <taxon>Gammaproteobacteria</taxon>
        <taxon>Alteromonadales</taxon>
        <taxon>Alteromonadaceae</taxon>
        <taxon>Alkalimarinus</taxon>
    </lineage>
</organism>
<keyword evidence="6" id="KW-1185">Reference proteome</keyword>
<dbReference type="InterPro" id="IPR012318">
    <property type="entry name" value="HTH_CRP"/>
</dbReference>
<dbReference type="EMBL" id="CP100390">
    <property type="protein sequence ID" value="UZE94645.1"/>
    <property type="molecule type" value="Genomic_DNA"/>
</dbReference>
<dbReference type="InterPro" id="IPR036390">
    <property type="entry name" value="WH_DNA-bd_sf"/>
</dbReference>
<dbReference type="SUPFAM" id="SSF46785">
    <property type="entry name" value="Winged helix' DNA-binding domain"/>
    <property type="match status" value="1"/>
</dbReference>
<proteinExistence type="predicted"/>
<dbReference type="Pfam" id="PF13545">
    <property type="entry name" value="HTH_Crp_2"/>
    <property type="match status" value="1"/>
</dbReference>
<dbReference type="InterPro" id="IPR036388">
    <property type="entry name" value="WH-like_DNA-bd_sf"/>
</dbReference>
<dbReference type="PRINTS" id="PR00034">
    <property type="entry name" value="HTHCRP"/>
</dbReference>